<feature type="compositionally biased region" description="Gly residues" evidence="1">
    <location>
        <begin position="364"/>
        <end position="383"/>
    </location>
</feature>
<gene>
    <name evidence="2" type="ORF">EB796_004602</name>
</gene>
<feature type="region of interest" description="Disordered" evidence="1">
    <location>
        <begin position="1"/>
        <end position="192"/>
    </location>
</feature>
<feature type="compositionally biased region" description="Polar residues" evidence="1">
    <location>
        <begin position="107"/>
        <end position="124"/>
    </location>
</feature>
<feature type="region of interest" description="Disordered" evidence="1">
    <location>
        <begin position="228"/>
        <end position="333"/>
    </location>
</feature>
<evidence type="ECO:0000256" key="1">
    <source>
        <dbReference type="SAM" id="MobiDB-lite"/>
    </source>
</evidence>
<dbReference type="AlphaFoldDB" id="A0A7J7KGS1"/>
<feature type="compositionally biased region" description="Low complexity" evidence="1">
    <location>
        <begin position="178"/>
        <end position="189"/>
    </location>
</feature>
<evidence type="ECO:0000313" key="3">
    <source>
        <dbReference type="Proteomes" id="UP000593567"/>
    </source>
</evidence>
<feature type="compositionally biased region" description="Polar residues" evidence="1">
    <location>
        <begin position="153"/>
        <end position="173"/>
    </location>
</feature>
<evidence type="ECO:0000313" key="2">
    <source>
        <dbReference type="EMBL" id="KAF6037094.1"/>
    </source>
</evidence>
<feature type="compositionally biased region" description="Basic and acidic residues" evidence="1">
    <location>
        <begin position="307"/>
        <end position="319"/>
    </location>
</feature>
<feature type="compositionally biased region" description="Basic and acidic residues" evidence="1">
    <location>
        <begin position="249"/>
        <end position="262"/>
    </location>
</feature>
<accession>A0A7J7KGS1</accession>
<proteinExistence type="predicted"/>
<feature type="compositionally biased region" description="Basic residues" evidence="1">
    <location>
        <begin position="1"/>
        <end position="24"/>
    </location>
</feature>
<sequence>MGSHRSPRPPKYSHHSKPSHHLAHSNKSDQKVVEGRAKKSPVPSKSAATSDAPSHHSSATQEKSGKPQMSAARLAPTPLVQSQHRQHPPQSQSKPYAVVIGAKEAKSTSGEESSATGDLQTENAESAKPVSKTTSLVKENKKDPNLDDRFWPSLTTLSAKPSKSSADTSSGTAAVTGPSTAATAPLASPVESTMVKKTVKTDAASLPPAKSESVSWDALVQQELSNSVVDPLEFPAPGDRPVSSSGSGEENKENYHGEEETQRTPNSRKRGSGKNTKWKVIEIDRPKYERHSSRGGGYGRSRGNGRSSDDIRSPKESPRYRRMNGPVPVDPRTIRLVVQLKTLVRRMNESGVTSPQPAQPPQQGGRGLNSGSGKPGRGRGGGAVADPEGVAETIISIATPTLVS</sequence>
<keyword evidence="3" id="KW-1185">Reference proteome</keyword>
<feature type="region of interest" description="Disordered" evidence="1">
    <location>
        <begin position="346"/>
        <end position="404"/>
    </location>
</feature>
<feature type="compositionally biased region" description="Polar residues" evidence="1">
    <location>
        <begin position="46"/>
        <end position="62"/>
    </location>
</feature>
<feature type="compositionally biased region" description="Basic and acidic residues" evidence="1">
    <location>
        <begin position="26"/>
        <end position="37"/>
    </location>
</feature>
<name>A0A7J7KGS1_BUGNE</name>
<feature type="compositionally biased region" description="Basic and acidic residues" evidence="1">
    <location>
        <begin position="279"/>
        <end position="292"/>
    </location>
</feature>
<reference evidence="2" key="1">
    <citation type="submission" date="2020-06" db="EMBL/GenBank/DDBJ databases">
        <title>Draft genome of Bugula neritina, a colonial animal packing powerful symbionts and potential medicines.</title>
        <authorList>
            <person name="Rayko M."/>
        </authorList>
    </citation>
    <scope>NUCLEOTIDE SEQUENCE [LARGE SCALE GENOMIC DNA]</scope>
    <source>
        <strain evidence="2">Kwan_BN1</strain>
    </source>
</reference>
<comment type="caution">
    <text evidence="2">The sequence shown here is derived from an EMBL/GenBank/DDBJ whole genome shotgun (WGS) entry which is preliminary data.</text>
</comment>
<dbReference type="EMBL" id="VXIV02000627">
    <property type="protein sequence ID" value="KAF6037094.1"/>
    <property type="molecule type" value="Genomic_DNA"/>
</dbReference>
<protein>
    <submittedName>
        <fullName evidence="2">Uncharacterized protein</fullName>
    </submittedName>
</protein>
<feature type="compositionally biased region" description="Basic and acidic residues" evidence="1">
    <location>
        <begin position="138"/>
        <end position="150"/>
    </location>
</feature>
<organism evidence="2 3">
    <name type="scientific">Bugula neritina</name>
    <name type="common">Brown bryozoan</name>
    <name type="synonym">Sertularia neritina</name>
    <dbReference type="NCBI Taxonomy" id="10212"/>
    <lineage>
        <taxon>Eukaryota</taxon>
        <taxon>Metazoa</taxon>
        <taxon>Spiralia</taxon>
        <taxon>Lophotrochozoa</taxon>
        <taxon>Bryozoa</taxon>
        <taxon>Gymnolaemata</taxon>
        <taxon>Cheilostomatida</taxon>
        <taxon>Flustrina</taxon>
        <taxon>Buguloidea</taxon>
        <taxon>Bugulidae</taxon>
        <taxon>Bugula</taxon>
    </lineage>
</organism>
<dbReference type="Proteomes" id="UP000593567">
    <property type="component" value="Unassembled WGS sequence"/>
</dbReference>